<keyword evidence="1" id="KW-0812">Transmembrane</keyword>
<organism evidence="2 3">
    <name type="scientific">Actinocorallia aurantiaca</name>
    <dbReference type="NCBI Taxonomy" id="46204"/>
    <lineage>
        <taxon>Bacteria</taxon>
        <taxon>Bacillati</taxon>
        <taxon>Actinomycetota</taxon>
        <taxon>Actinomycetes</taxon>
        <taxon>Streptosporangiales</taxon>
        <taxon>Thermomonosporaceae</taxon>
        <taxon>Actinocorallia</taxon>
    </lineage>
</organism>
<keyword evidence="3" id="KW-1185">Reference proteome</keyword>
<comment type="caution">
    <text evidence="2">The sequence shown here is derived from an EMBL/GenBank/DDBJ whole genome shotgun (WGS) entry which is preliminary data.</text>
</comment>
<name>A0ABN3UKR9_9ACTN</name>
<keyword evidence="1" id="KW-1133">Transmembrane helix</keyword>
<evidence type="ECO:0000256" key="1">
    <source>
        <dbReference type="SAM" id="Phobius"/>
    </source>
</evidence>
<feature type="transmembrane region" description="Helical" evidence="1">
    <location>
        <begin position="15"/>
        <end position="34"/>
    </location>
</feature>
<proteinExistence type="predicted"/>
<gene>
    <name evidence="2" type="ORF">GCM10010439_57660</name>
</gene>
<accession>A0ABN3UKR9</accession>
<evidence type="ECO:0000313" key="3">
    <source>
        <dbReference type="Proteomes" id="UP001501842"/>
    </source>
</evidence>
<sequence length="131" mass="13175">MQSVLGFTPLQCGLTFLPVAILIVAVAPLTPALVERHGANRVVGVLSLGREASGILGVGAVGLVVSTREAAARADGADPVVAFTAGYADGPRAACLLLIAGAVIAWRTLPGRAPVPAFTAAPEEVPASLER</sequence>
<protein>
    <recommendedName>
        <fullName evidence="4">MFS transporter</fullName>
    </recommendedName>
</protein>
<keyword evidence="1" id="KW-0472">Membrane</keyword>
<dbReference type="EMBL" id="BAAATZ010000029">
    <property type="protein sequence ID" value="GAA2734690.1"/>
    <property type="molecule type" value="Genomic_DNA"/>
</dbReference>
<reference evidence="2 3" key="1">
    <citation type="journal article" date="2019" name="Int. J. Syst. Evol. Microbiol.">
        <title>The Global Catalogue of Microorganisms (GCM) 10K type strain sequencing project: providing services to taxonomists for standard genome sequencing and annotation.</title>
        <authorList>
            <consortium name="The Broad Institute Genomics Platform"/>
            <consortium name="The Broad Institute Genome Sequencing Center for Infectious Disease"/>
            <person name="Wu L."/>
            <person name="Ma J."/>
        </authorList>
    </citation>
    <scope>NUCLEOTIDE SEQUENCE [LARGE SCALE GENOMIC DNA]</scope>
    <source>
        <strain evidence="2 3">JCM 8201</strain>
    </source>
</reference>
<dbReference type="Proteomes" id="UP001501842">
    <property type="component" value="Unassembled WGS sequence"/>
</dbReference>
<evidence type="ECO:0008006" key="4">
    <source>
        <dbReference type="Google" id="ProtNLM"/>
    </source>
</evidence>
<evidence type="ECO:0000313" key="2">
    <source>
        <dbReference type="EMBL" id="GAA2734690.1"/>
    </source>
</evidence>